<name>C9LHD7_9BACT</name>
<gene>
    <name evidence="1" type="ORF">GCWU000325_01640</name>
</gene>
<accession>C9LHD7</accession>
<proteinExistence type="predicted"/>
<sequence length="54" mass="6231">MIQVFSNMKHPAGLRGIILQQNQRAAKMKKNCNVLELVDNFGFLISFFIDKFIC</sequence>
<protein>
    <submittedName>
        <fullName evidence="1">Uncharacterized protein</fullName>
    </submittedName>
</protein>
<comment type="caution">
    <text evidence="1">The sequence shown here is derived from an EMBL/GenBank/DDBJ whole genome shotgun (WGS) entry which is preliminary data.</text>
</comment>
<evidence type="ECO:0000313" key="1">
    <source>
        <dbReference type="EMBL" id="EEX71456.1"/>
    </source>
</evidence>
<dbReference type="EMBL" id="ACIJ02000020">
    <property type="protein sequence ID" value="EEX71456.1"/>
    <property type="molecule type" value="Genomic_DNA"/>
</dbReference>
<organism evidence="1 2">
    <name type="scientific">Alloprevotella tannerae ATCC 51259</name>
    <dbReference type="NCBI Taxonomy" id="626522"/>
    <lineage>
        <taxon>Bacteria</taxon>
        <taxon>Pseudomonadati</taxon>
        <taxon>Bacteroidota</taxon>
        <taxon>Bacteroidia</taxon>
        <taxon>Bacteroidales</taxon>
        <taxon>Prevotellaceae</taxon>
        <taxon>Alloprevotella</taxon>
    </lineage>
</organism>
<dbReference type="HOGENOM" id="CLU_3046687_0_0_10"/>
<evidence type="ECO:0000313" key="2">
    <source>
        <dbReference type="Proteomes" id="UP000003460"/>
    </source>
</evidence>
<keyword evidence="2" id="KW-1185">Reference proteome</keyword>
<dbReference type="AlphaFoldDB" id="C9LHD7"/>
<reference evidence="1" key="1">
    <citation type="submission" date="2009-09" db="EMBL/GenBank/DDBJ databases">
        <authorList>
            <person name="Weinstock G."/>
            <person name="Sodergren E."/>
            <person name="Clifton S."/>
            <person name="Fulton L."/>
            <person name="Fulton B."/>
            <person name="Courtney L."/>
            <person name="Fronick C."/>
            <person name="Harrison M."/>
            <person name="Strong C."/>
            <person name="Farmer C."/>
            <person name="Delahaunty K."/>
            <person name="Markovic C."/>
            <person name="Hall O."/>
            <person name="Minx P."/>
            <person name="Tomlinson C."/>
            <person name="Mitreva M."/>
            <person name="Nelson J."/>
            <person name="Hou S."/>
            <person name="Wollam A."/>
            <person name="Pepin K.H."/>
            <person name="Johnson M."/>
            <person name="Bhonagiri V."/>
            <person name="Nash W.E."/>
            <person name="Warren W."/>
            <person name="Chinwalla A."/>
            <person name="Mardis E.R."/>
            <person name="Wilson R.K."/>
        </authorList>
    </citation>
    <scope>NUCLEOTIDE SEQUENCE [LARGE SCALE GENOMIC DNA]</scope>
    <source>
        <strain evidence="1">ATCC 51259</strain>
    </source>
</reference>
<dbReference type="Proteomes" id="UP000003460">
    <property type="component" value="Unassembled WGS sequence"/>
</dbReference>